<keyword evidence="13" id="KW-1185">Reference proteome</keyword>
<dbReference type="STRING" id="502780.A0A0A0HWA6"/>
<feature type="binding site" evidence="7">
    <location>
        <position position="254"/>
    </location>
    <ligand>
        <name>Zn(2+)</name>
        <dbReference type="ChEBI" id="CHEBI:29105"/>
        <note>catalytic</note>
    </ligand>
</feature>
<name>A0A0A0HWA6_PARBD</name>
<evidence type="ECO:0000256" key="1">
    <source>
        <dbReference type="ARBA" id="ARBA00004141"/>
    </source>
</evidence>
<dbReference type="GO" id="GO:0046513">
    <property type="term" value="P:ceramide biosynthetic process"/>
    <property type="evidence" value="ECO:0007669"/>
    <property type="project" value="TreeGrafter"/>
</dbReference>
<feature type="domain" description="CCHC-type" evidence="11">
    <location>
        <begin position="37"/>
        <end position="50"/>
    </location>
</feature>
<dbReference type="PANTHER" id="PTHR46187:SF3">
    <property type="entry name" value="ALKALINE CERAMIDASE 3"/>
    <property type="match status" value="1"/>
</dbReference>
<evidence type="ECO:0000256" key="10">
    <source>
        <dbReference type="SAM" id="Phobius"/>
    </source>
</evidence>
<dbReference type="RefSeq" id="XP_010758987.1">
    <property type="nucleotide sequence ID" value="XM_010760685.1"/>
</dbReference>
<dbReference type="GO" id="GO:0005789">
    <property type="term" value="C:endoplasmic reticulum membrane"/>
    <property type="evidence" value="ECO:0007669"/>
    <property type="project" value="TreeGrafter"/>
</dbReference>
<sequence>MNMKTPVNNAQDSLKKKKSKDKHFQPETRGSNAIKTCYHCQKVGHIHSECCLKFPGKRHASRTAVREFTPQPRKEIIETKPEKVTVTLEMADDPMQLVDELSMIYTTCLVCYATFSFSKSTKSRIFLGLSLFGLALSITFYYHYIQNPVFHQNSYALLTVIVLLRSIWVMETTLRPSSRNKGQECRPKRQIYEDERDLKILNTMWIMVAYGLVSFLGGFAIWNLDTMFCSRLRGWRREIGLPWGILLEGHGWWHLMTGIGAYIYIVWGIWLRHCLNGRQEEYRLVWPHFYSFPDIVRVSNYDKTNGSSTKLATSCQSRQNGVSENIH</sequence>
<feature type="transmembrane region" description="Helical" evidence="10">
    <location>
        <begin position="200"/>
        <end position="222"/>
    </location>
</feature>
<dbReference type="EMBL" id="KN275959">
    <property type="protein sequence ID" value="KGM92331.1"/>
    <property type="molecule type" value="Genomic_DNA"/>
</dbReference>
<feature type="transmembrane region" description="Helical" evidence="10">
    <location>
        <begin position="155"/>
        <end position="174"/>
    </location>
</feature>
<keyword evidence="6 10" id="KW-0472">Membrane</keyword>
<feature type="transmembrane region" description="Helical" evidence="10">
    <location>
        <begin position="251"/>
        <end position="271"/>
    </location>
</feature>
<dbReference type="OMA" id="WHIPEVI"/>
<feature type="binding site" evidence="7">
    <location>
        <position position="250"/>
    </location>
    <ligand>
        <name>Zn(2+)</name>
        <dbReference type="ChEBI" id="CHEBI:29105"/>
        <note>catalytic</note>
    </ligand>
</feature>
<dbReference type="PANTHER" id="PTHR46187">
    <property type="entry name" value="ALKALINE CERAMIDASE 3"/>
    <property type="match status" value="1"/>
</dbReference>
<evidence type="ECO:0000256" key="4">
    <source>
        <dbReference type="ARBA" id="ARBA00022801"/>
    </source>
</evidence>
<comment type="subcellular location">
    <subcellularLocation>
        <location evidence="1">Membrane</location>
        <topology evidence="1">Multi-pass membrane protein</topology>
    </subcellularLocation>
</comment>
<dbReference type="Proteomes" id="UP000001628">
    <property type="component" value="Unassembled WGS sequence"/>
</dbReference>
<dbReference type="InParanoid" id="A0A0A0HWA6"/>
<dbReference type="HOGENOM" id="CLU_063293_0_0_1"/>
<dbReference type="OrthoDB" id="187171at2759"/>
<feature type="region of interest" description="Disordered" evidence="9">
    <location>
        <begin position="306"/>
        <end position="327"/>
    </location>
</feature>
<dbReference type="GO" id="GO:0008270">
    <property type="term" value="F:zinc ion binding"/>
    <property type="evidence" value="ECO:0007669"/>
    <property type="project" value="UniProtKB-KW"/>
</dbReference>
<dbReference type="eggNOG" id="KOG2329">
    <property type="taxonomic scope" value="Eukaryota"/>
</dbReference>
<feature type="region of interest" description="Disordered" evidence="9">
    <location>
        <begin position="1"/>
        <end position="27"/>
    </location>
</feature>
<evidence type="ECO:0000256" key="5">
    <source>
        <dbReference type="ARBA" id="ARBA00022989"/>
    </source>
</evidence>
<evidence type="ECO:0000313" key="13">
    <source>
        <dbReference type="Proteomes" id="UP000001628"/>
    </source>
</evidence>
<keyword evidence="7" id="KW-0479">Metal-binding</keyword>
<dbReference type="AlphaFoldDB" id="A0A0A0HWA6"/>
<organism evidence="12 13">
    <name type="scientific">Paracoccidioides brasiliensis (strain Pb18)</name>
    <dbReference type="NCBI Taxonomy" id="502780"/>
    <lineage>
        <taxon>Eukaryota</taxon>
        <taxon>Fungi</taxon>
        <taxon>Dikarya</taxon>
        <taxon>Ascomycota</taxon>
        <taxon>Pezizomycotina</taxon>
        <taxon>Eurotiomycetes</taxon>
        <taxon>Eurotiomycetidae</taxon>
        <taxon>Onygenales</taxon>
        <taxon>Ajellomycetaceae</taxon>
        <taxon>Paracoccidioides</taxon>
    </lineage>
</organism>
<feature type="transmembrane region" description="Helical" evidence="10">
    <location>
        <begin position="125"/>
        <end position="143"/>
    </location>
</feature>
<evidence type="ECO:0000256" key="6">
    <source>
        <dbReference type="ARBA" id="ARBA00023136"/>
    </source>
</evidence>
<protein>
    <recommendedName>
        <fullName evidence="11">CCHC-type domain-containing protein</fullName>
    </recommendedName>
</protein>
<dbReference type="GO" id="GO:0046514">
    <property type="term" value="P:ceramide catabolic process"/>
    <property type="evidence" value="ECO:0007669"/>
    <property type="project" value="TreeGrafter"/>
</dbReference>
<keyword evidence="3 10" id="KW-0812">Transmembrane</keyword>
<evidence type="ECO:0000256" key="8">
    <source>
        <dbReference type="PROSITE-ProRule" id="PRU00047"/>
    </source>
</evidence>
<accession>A0A0A0HWA6</accession>
<keyword evidence="4" id="KW-0378">Hydrolase</keyword>
<dbReference type="KEGG" id="pbn:PADG_11526"/>
<dbReference type="GO" id="GO:0003676">
    <property type="term" value="F:nucleic acid binding"/>
    <property type="evidence" value="ECO:0007669"/>
    <property type="project" value="InterPro"/>
</dbReference>
<keyword evidence="7" id="KW-0862">Zinc</keyword>
<dbReference type="PROSITE" id="PS50158">
    <property type="entry name" value="ZF_CCHC"/>
    <property type="match status" value="1"/>
</dbReference>
<dbReference type="FunCoup" id="A0A0A0HWA6">
    <property type="interactions" value="542"/>
</dbReference>
<evidence type="ECO:0000313" key="12">
    <source>
        <dbReference type="EMBL" id="KGM92331.1"/>
    </source>
</evidence>
<dbReference type="VEuPathDB" id="FungiDB:PADG_11526"/>
<feature type="compositionally biased region" description="Polar residues" evidence="9">
    <location>
        <begin position="1"/>
        <end position="11"/>
    </location>
</feature>
<comment type="similarity">
    <text evidence="2">Belongs to the alkaline ceramidase family.</text>
</comment>
<proteinExistence type="inferred from homology"/>
<dbReference type="GeneID" id="22587423"/>
<evidence type="ECO:0000256" key="2">
    <source>
        <dbReference type="ARBA" id="ARBA00009780"/>
    </source>
</evidence>
<evidence type="ECO:0000256" key="9">
    <source>
        <dbReference type="SAM" id="MobiDB-lite"/>
    </source>
</evidence>
<dbReference type="Pfam" id="PF05875">
    <property type="entry name" value="Ceramidase"/>
    <property type="match status" value="1"/>
</dbReference>
<evidence type="ECO:0000256" key="7">
    <source>
        <dbReference type="PIRSR" id="PIRSR608901-2"/>
    </source>
</evidence>
<dbReference type="InterPro" id="IPR008901">
    <property type="entry name" value="ACER"/>
</dbReference>
<evidence type="ECO:0000259" key="11">
    <source>
        <dbReference type="PROSITE" id="PS50158"/>
    </source>
</evidence>
<keyword evidence="5 10" id="KW-1133">Transmembrane helix</keyword>
<dbReference type="InterPro" id="IPR001878">
    <property type="entry name" value="Znf_CCHC"/>
</dbReference>
<keyword evidence="8" id="KW-0863">Zinc-finger</keyword>
<comment type="cofactor">
    <cofactor evidence="7">
        <name>Zn(2+)</name>
        <dbReference type="ChEBI" id="CHEBI:29105"/>
    </cofactor>
</comment>
<reference evidence="12 13" key="1">
    <citation type="journal article" date="2011" name="PLoS Genet.">
        <title>Comparative genomic analysis of human fungal pathogens causing paracoccidioidomycosis.</title>
        <authorList>
            <person name="Desjardins C.A."/>
            <person name="Champion M.D."/>
            <person name="Holder J.W."/>
            <person name="Muszewska A."/>
            <person name="Goldberg J."/>
            <person name="Bailao A.M."/>
            <person name="Brigido M.M."/>
            <person name="Ferreira M.E."/>
            <person name="Garcia A.M."/>
            <person name="Grynberg M."/>
            <person name="Gujja S."/>
            <person name="Heiman D.I."/>
            <person name="Henn M.R."/>
            <person name="Kodira C.D."/>
            <person name="Leon-Narvaez H."/>
            <person name="Longo L.V."/>
            <person name="Ma L.J."/>
            <person name="Malavazi I."/>
            <person name="Matsuo A.L."/>
            <person name="Morais F.V."/>
            <person name="Pereira M."/>
            <person name="Rodriguez-Brito S."/>
            <person name="Sakthikumar S."/>
            <person name="Salem-Izacc S.M."/>
            <person name="Sykes S.M."/>
            <person name="Teixeira M.M."/>
            <person name="Vallejo M.C."/>
            <person name="Walter M.E."/>
            <person name="Yandava C."/>
            <person name="Young S."/>
            <person name="Zeng Q."/>
            <person name="Zucker J."/>
            <person name="Felipe M.S."/>
            <person name="Goldman G.H."/>
            <person name="Haas B.J."/>
            <person name="McEwen J.G."/>
            <person name="Nino-Vega G."/>
            <person name="Puccia R."/>
            <person name="San-Blas G."/>
            <person name="Soares C.M."/>
            <person name="Birren B.W."/>
            <person name="Cuomo C.A."/>
        </authorList>
    </citation>
    <scope>NUCLEOTIDE SEQUENCE [LARGE SCALE GENOMIC DNA]</scope>
    <source>
        <strain evidence="12 13">Pb18</strain>
    </source>
</reference>
<evidence type="ECO:0000256" key="3">
    <source>
        <dbReference type="ARBA" id="ARBA00022692"/>
    </source>
</evidence>
<dbReference type="GO" id="GO:0016811">
    <property type="term" value="F:hydrolase activity, acting on carbon-nitrogen (but not peptide) bonds, in linear amides"/>
    <property type="evidence" value="ECO:0007669"/>
    <property type="project" value="InterPro"/>
</dbReference>
<gene>
    <name evidence="12" type="ORF">PADG_11526</name>
</gene>